<reference evidence="1" key="1">
    <citation type="submission" date="2018-01" db="EMBL/GenBank/DDBJ databases">
        <title>An insight into the sialome of Amazonian anophelines.</title>
        <authorList>
            <person name="Ribeiro J.M."/>
            <person name="Scarpassa V."/>
            <person name="Calvo E."/>
        </authorList>
    </citation>
    <scope>NUCLEOTIDE SEQUENCE</scope>
</reference>
<evidence type="ECO:0000313" key="1">
    <source>
        <dbReference type="EMBL" id="MBW72454.1"/>
    </source>
</evidence>
<protein>
    <submittedName>
        <fullName evidence="1">Putative secreted protein</fullName>
    </submittedName>
</protein>
<sequence length="106" mass="11613">MRGSLLRKNTSEGRFLMLYFLAVAMSSVVTKMIPASSSSSSMFSRSSRILSHFSPSSHSPLKYTHTYSCSSIRSCRISSVTSSMVAEYFCSLSHSSTSSSFIRSPS</sequence>
<accession>A0A2M4D4E3</accession>
<dbReference type="AlphaFoldDB" id="A0A2M4D4E3"/>
<organism evidence="1">
    <name type="scientific">Anopheles darlingi</name>
    <name type="common">Mosquito</name>
    <dbReference type="NCBI Taxonomy" id="43151"/>
    <lineage>
        <taxon>Eukaryota</taxon>
        <taxon>Metazoa</taxon>
        <taxon>Ecdysozoa</taxon>
        <taxon>Arthropoda</taxon>
        <taxon>Hexapoda</taxon>
        <taxon>Insecta</taxon>
        <taxon>Pterygota</taxon>
        <taxon>Neoptera</taxon>
        <taxon>Endopterygota</taxon>
        <taxon>Diptera</taxon>
        <taxon>Nematocera</taxon>
        <taxon>Culicoidea</taxon>
        <taxon>Culicidae</taxon>
        <taxon>Anophelinae</taxon>
        <taxon>Anopheles</taxon>
    </lineage>
</organism>
<proteinExistence type="predicted"/>
<name>A0A2M4D4E3_ANODA</name>
<dbReference type="EMBL" id="GGFL01008276">
    <property type="protein sequence ID" value="MBW72454.1"/>
    <property type="molecule type" value="Transcribed_RNA"/>
</dbReference>